<protein>
    <submittedName>
        <fullName evidence="1">Uncharacterized protein</fullName>
    </submittedName>
</protein>
<gene>
    <name evidence="1" type="ORF">DXF87_27190</name>
</gene>
<comment type="caution">
    <text evidence="1">The sequence shown here is derived from an EMBL/GenBank/DDBJ whole genome shotgun (WGS) entry which is preliminary data.</text>
</comment>
<feature type="non-terminal residue" evidence="1">
    <location>
        <position position="1"/>
    </location>
</feature>
<organism evidence="1 2">
    <name type="scientific">Enterobacter roggenkampii</name>
    <dbReference type="NCBI Taxonomy" id="1812935"/>
    <lineage>
        <taxon>Bacteria</taxon>
        <taxon>Pseudomonadati</taxon>
        <taxon>Pseudomonadota</taxon>
        <taxon>Gammaproteobacteria</taxon>
        <taxon>Enterobacterales</taxon>
        <taxon>Enterobacteriaceae</taxon>
        <taxon>Enterobacter</taxon>
        <taxon>Enterobacter cloacae complex</taxon>
    </lineage>
</organism>
<name>A0ABD7GN53_9ENTR</name>
<dbReference type="EMBL" id="QRBW01000627">
    <property type="protein sequence ID" value="RDT45698.1"/>
    <property type="molecule type" value="Genomic_DNA"/>
</dbReference>
<evidence type="ECO:0000313" key="1">
    <source>
        <dbReference type="EMBL" id="RDT45698.1"/>
    </source>
</evidence>
<accession>A0ABD7GN53</accession>
<proteinExistence type="predicted"/>
<dbReference type="RefSeq" id="WP_205744126.1">
    <property type="nucleotide sequence ID" value="NZ_QRBW01000627.1"/>
</dbReference>
<evidence type="ECO:0000313" key="2">
    <source>
        <dbReference type="Proteomes" id="UP000255291"/>
    </source>
</evidence>
<dbReference type="AlphaFoldDB" id="A0ABD7GN53"/>
<reference evidence="1 2" key="1">
    <citation type="submission" date="2018-07" db="EMBL/GenBank/DDBJ databases">
        <title>The use of a cohorting ward and systematic surveillance cultures for the control of a Klebsiella pneumoniae carbapenemase (KPC)-producing Enterobacteriaceae outbreak.</title>
        <authorList>
            <person name="Doi Y."/>
        </authorList>
    </citation>
    <scope>NUCLEOTIDE SEQUENCE [LARGE SCALE GENOMIC DNA]</scope>
    <source>
        <strain evidence="1 2">1-RC-17-04017</strain>
    </source>
</reference>
<dbReference type="Proteomes" id="UP000255291">
    <property type="component" value="Unassembled WGS sequence"/>
</dbReference>
<feature type="non-terminal residue" evidence="1">
    <location>
        <position position="71"/>
    </location>
</feature>
<sequence>ESIILKYHHQITASFQVKNEEYRQKLISEKGKDLIQHFPCDLLKDLEVETEKHMKRYCFEHQKGYLMDSIT</sequence>